<protein>
    <recommendedName>
        <fullName evidence="7">Putative NAD(P)H nitroreductase</fullName>
        <ecNumber evidence="7">1.-.-.-</ecNumber>
    </recommendedName>
</protein>
<feature type="binding site" description="in other chain" evidence="8">
    <location>
        <begin position="12"/>
        <end position="14"/>
    </location>
    <ligand>
        <name>FMN</name>
        <dbReference type="ChEBI" id="CHEBI:58210"/>
        <note>ligand shared between dimeric partners</note>
    </ligand>
</feature>
<evidence type="ECO:0000259" key="9">
    <source>
        <dbReference type="Pfam" id="PF00881"/>
    </source>
</evidence>
<evidence type="ECO:0000256" key="2">
    <source>
        <dbReference type="ARBA" id="ARBA00022630"/>
    </source>
</evidence>
<reference evidence="10" key="1">
    <citation type="submission" date="2021-02" db="EMBL/GenBank/DDBJ databases">
        <title>Genome sequence of Rhodospirillales sp. strain TMPK1 isolated from soil.</title>
        <authorList>
            <person name="Nakai R."/>
            <person name="Kusada H."/>
            <person name="Tamaki H."/>
        </authorList>
    </citation>
    <scope>NUCLEOTIDE SEQUENCE</scope>
    <source>
        <strain evidence="10">TMPK1</strain>
    </source>
</reference>
<feature type="binding site" evidence="8">
    <location>
        <position position="39"/>
    </location>
    <ligand>
        <name>FMN</name>
        <dbReference type="ChEBI" id="CHEBI:58210"/>
        <note>ligand shared between dimeric partners</note>
    </ligand>
</feature>
<dbReference type="GO" id="GO:0016491">
    <property type="term" value="F:oxidoreductase activity"/>
    <property type="evidence" value="ECO:0007669"/>
    <property type="project" value="UniProtKB-UniRule"/>
</dbReference>
<dbReference type="AlphaFoldDB" id="A0A8S8XIH7"/>
<evidence type="ECO:0000256" key="5">
    <source>
        <dbReference type="ARBA" id="ARBA00023002"/>
    </source>
</evidence>
<name>A0A8S8XIH7_9PROT</name>
<dbReference type="PIRSF" id="PIRSF000232">
    <property type="entry name" value="YdjA"/>
    <property type="match status" value="1"/>
</dbReference>
<dbReference type="PANTHER" id="PTHR43821">
    <property type="entry name" value="NAD(P)H NITROREDUCTASE YDJA-RELATED"/>
    <property type="match status" value="1"/>
</dbReference>
<feature type="domain" description="Nitroreductase" evidence="9">
    <location>
        <begin position="11"/>
        <end position="166"/>
    </location>
</feature>
<dbReference type="InterPro" id="IPR029479">
    <property type="entry name" value="Nitroreductase"/>
</dbReference>
<evidence type="ECO:0000256" key="1">
    <source>
        <dbReference type="ARBA" id="ARBA00007118"/>
    </source>
</evidence>
<evidence type="ECO:0000256" key="3">
    <source>
        <dbReference type="ARBA" id="ARBA00022643"/>
    </source>
</evidence>
<evidence type="ECO:0000313" key="10">
    <source>
        <dbReference type="EMBL" id="GIL41812.1"/>
    </source>
</evidence>
<sequence length="193" mass="21143">MTNATLKLLQTRRSVAARDLIEPGPDAAQLEQLLEAGLRVPDHGKLGPWRIQIVDKAGQAALGDLYARLFAETYPDPRPEQIEMERKRPQQAPLLLIVWSARQAGHKIPEFEQILSAGAVCQNLLLAAHAMGFAANWLTGWPAYDTQVKAALGHPRDDIAGFIFVGTPASTPDDRPRKTVAQATERWTGPVAL</sequence>
<dbReference type="RefSeq" id="WP_420245467.1">
    <property type="nucleotide sequence ID" value="NZ_BOPV01000001.1"/>
</dbReference>
<dbReference type="EC" id="1.-.-.-" evidence="7"/>
<dbReference type="SUPFAM" id="SSF55469">
    <property type="entry name" value="FMN-dependent nitroreductase-like"/>
    <property type="match status" value="1"/>
</dbReference>
<dbReference type="Proteomes" id="UP000681075">
    <property type="component" value="Unassembled WGS sequence"/>
</dbReference>
<comment type="cofactor">
    <cofactor evidence="8">
        <name>FMN</name>
        <dbReference type="ChEBI" id="CHEBI:58210"/>
    </cofactor>
    <text evidence="8">Binds 1 FMN per subunit.</text>
</comment>
<dbReference type="CDD" id="cd02135">
    <property type="entry name" value="YdjA-like"/>
    <property type="match status" value="1"/>
</dbReference>
<proteinExistence type="inferred from homology"/>
<evidence type="ECO:0000313" key="11">
    <source>
        <dbReference type="Proteomes" id="UP000681075"/>
    </source>
</evidence>
<dbReference type="InterPro" id="IPR000415">
    <property type="entry name" value="Nitroreductase-like"/>
</dbReference>
<keyword evidence="3 7" id="KW-0288">FMN</keyword>
<dbReference type="InterPro" id="IPR052530">
    <property type="entry name" value="NAD(P)H_nitroreductase"/>
</dbReference>
<organism evidence="10 11">
    <name type="scientific">Roseiterribacter gracilis</name>
    <dbReference type="NCBI Taxonomy" id="2812848"/>
    <lineage>
        <taxon>Bacteria</taxon>
        <taxon>Pseudomonadati</taxon>
        <taxon>Pseudomonadota</taxon>
        <taxon>Alphaproteobacteria</taxon>
        <taxon>Rhodospirillales</taxon>
        <taxon>Roseiterribacteraceae</taxon>
        <taxon>Roseiterribacter</taxon>
    </lineage>
</organism>
<keyword evidence="2 7" id="KW-0285">Flavoprotein</keyword>
<gene>
    <name evidence="10" type="ORF">TMPK1_40490</name>
</gene>
<keyword evidence="5 7" id="KW-0560">Oxidoreductase</keyword>
<feature type="binding site" description="in other chain" evidence="8">
    <location>
        <begin position="137"/>
        <end position="139"/>
    </location>
    <ligand>
        <name>FMN</name>
        <dbReference type="ChEBI" id="CHEBI:58210"/>
        <note>ligand shared between dimeric partners</note>
    </ligand>
</feature>
<keyword evidence="4 7" id="KW-0521">NADP</keyword>
<evidence type="ECO:0000256" key="7">
    <source>
        <dbReference type="PIRNR" id="PIRNR000232"/>
    </source>
</evidence>
<evidence type="ECO:0000256" key="6">
    <source>
        <dbReference type="ARBA" id="ARBA00023027"/>
    </source>
</evidence>
<dbReference type="PANTHER" id="PTHR43821:SF1">
    <property type="entry name" value="NAD(P)H NITROREDUCTASE YDJA-RELATED"/>
    <property type="match status" value="1"/>
</dbReference>
<dbReference type="EMBL" id="BOPV01000001">
    <property type="protein sequence ID" value="GIL41812.1"/>
    <property type="molecule type" value="Genomic_DNA"/>
</dbReference>
<evidence type="ECO:0000256" key="4">
    <source>
        <dbReference type="ARBA" id="ARBA00022857"/>
    </source>
</evidence>
<keyword evidence="11" id="KW-1185">Reference proteome</keyword>
<comment type="caution">
    <text evidence="10">The sequence shown here is derived from an EMBL/GenBank/DDBJ whole genome shotgun (WGS) entry which is preliminary data.</text>
</comment>
<feature type="binding site" evidence="8">
    <location>
        <position position="43"/>
    </location>
    <ligand>
        <name>FMN</name>
        <dbReference type="ChEBI" id="CHEBI:58210"/>
        <note>ligand shared between dimeric partners</note>
    </ligand>
</feature>
<dbReference type="Gene3D" id="3.40.109.10">
    <property type="entry name" value="NADH Oxidase"/>
    <property type="match status" value="1"/>
</dbReference>
<dbReference type="InterPro" id="IPR026021">
    <property type="entry name" value="YdjA-like"/>
</dbReference>
<keyword evidence="6 7" id="KW-0520">NAD</keyword>
<dbReference type="Pfam" id="PF00881">
    <property type="entry name" value="Nitroreductase"/>
    <property type="match status" value="1"/>
</dbReference>
<accession>A0A8S8XIH7</accession>
<evidence type="ECO:0000256" key="8">
    <source>
        <dbReference type="PIRSR" id="PIRSR000232-1"/>
    </source>
</evidence>
<comment type="similarity">
    <text evidence="1 7">Belongs to the nitroreductase family.</text>
</comment>